<keyword evidence="2" id="KW-1185">Reference proteome</keyword>
<sequence length="170" mass="18759">MFKYAAFFATVFCLANSQRPWHAGSSNRLPMVLPQYLDERLAAEREAQASQAAEAGQALQPKQTIQSLQGASGNQGASASASDVDVLNRNDVIDPADLPVDARGDVDLIKRIKTWPREKQPFWYLNWQAIQAHRGDVNNPAQVPQTQPNTRPLRAVKSGIVLMNPALTRL</sequence>
<feature type="region of interest" description="Disordered" evidence="1">
    <location>
        <begin position="47"/>
        <end position="82"/>
    </location>
</feature>
<reference evidence="3" key="1">
    <citation type="submission" date="2025-08" db="UniProtKB">
        <authorList>
            <consortium name="RefSeq"/>
        </authorList>
    </citation>
    <scope>IDENTIFICATION</scope>
</reference>
<gene>
    <name evidence="3" type="primary">LOC106742743</name>
</gene>
<protein>
    <submittedName>
        <fullName evidence="3">Uncharacterized protein LOC106742743</fullName>
    </submittedName>
</protein>
<dbReference type="AlphaFoldDB" id="A0A6P3X0Q8"/>
<evidence type="ECO:0000313" key="2">
    <source>
        <dbReference type="Proteomes" id="UP000515204"/>
    </source>
</evidence>
<evidence type="ECO:0000256" key="1">
    <source>
        <dbReference type="SAM" id="MobiDB-lite"/>
    </source>
</evidence>
<accession>A0A6P3X0Q8</accession>
<dbReference type="KEGG" id="dqu:106742743"/>
<dbReference type="GeneID" id="106742743"/>
<organism evidence="2 3">
    <name type="scientific">Dinoponera quadriceps</name>
    <name type="common">South American ant</name>
    <dbReference type="NCBI Taxonomy" id="609295"/>
    <lineage>
        <taxon>Eukaryota</taxon>
        <taxon>Metazoa</taxon>
        <taxon>Ecdysozoa</taxon>
        <taxon>Arthropoda</taxon>
        <taxon>Hexapoda</taxon>
        <taxon>Insecta</taxon>
        <taxon>Pterygota</taxon>
        <taxon>Neoptera</taxon>
        <taxon>Endopterygota</taxon>
        <taxon>Hymenoptera</taxon>
        <taxon>Apocrita</taxon>
        <taxon>Aculeata</taxon>
        <taxon>Formicoidea</taxon>
        <taxon>Formicidae</taxon>
        <taxon>Ponerinae</taxon>
        <taxon>Ponerini</taxon>
        <taxon>Dinoponera</taxon>
    </lineage>
</organism>
<name>A0A6P3X0Q8_DINQU</name>
<evidence type="ECO:0000313" key="3">
    <source>
        <dbReference type="RefSeq" id="XP_014471454.1"/>
    </source>
</evidence>
<feature type="compositionally biased region" description="Low complexity" evidence="1">
    <location>
        <begin position="48"/>
        <end position="82"/>
    </location>
</feature>
<dbReference type="Proteomes" id="UP000515204">
    <property type="component" value="Unplaced"/>
</dbReference>
<proteinExistence type="predicted"/>
<dbReference type="OrthoDB" id="6612236at2759"/>
<dbReference type="RefSeq" id="XP_014471454.1">
    <property type="nucleotide sequence ID" value="XM_014615968.1"/>
</dbReference>